<dbReference type="Pfam" id="PF00069">
    <property type="entry name" value="Pkinase"/>
    <property type="match status" value="1"/>
</dbReference>
<evidence type="ECO:0000313" key="3">
    <source>
        <dbReference type="EMBL" id="SZX67010.1"/>
    </source>
</evidence>
<dbReference type="PANTHER" id="PTHR44329">
    <property type="entry name" value="SERINE/THREONINE-PROTEIN KINASE TNNI3K-RELATED"/>
    <property type="match status" value="1"/>
</dbReference>
<dbReference type="InterPro" id="IPR051681">
    <property type="entry name" value="Ser/Thr_Kinases-Pseudokinases"/>
</dbReference>
<dbReference type="SUPFAM" id="SSF56112">
    <property type="entry name" value="Protein kinase-like (PK-like)"/>
    <property type="match status" value="1"/>
</dbReference>
<dbReference type="AlphaFoldDB" id="A0A383VQ39"/>
<dbReference type="PROSITE" id="PS00109">
    <property type="entry name" value="PROTEIN_KINASE_TYR"/>
    <property type="match status" value="1"/>
</dbReference>
<dbReference type="Gene3D" id="1.10.510.10">
    <property type="entry name" value="Transferase(Phosphotransferase) domain 1"/>
    <property type="match status" value="1"/>
</dbReference>
<feature type="domain" description="Protein kinase" evidence="2">
    <location>
        <begin position="55"/>
        <end position="319"/>
    </location>
</feature>
<feature type="region of interest" description="Disordered" evidence="1">
    <location>
        <begin position="18"/>
        <end position="51"/>
    </location>
</feature>
<protein>
    <recommendedName>
        <fullName evidence="2">Protein kinase domain-containing protein</fullName>
    </recommendedName>
</protein>
<dbReference type="GO" id="GO:0004674">
    <property type="term" value="F:protein serine/threonine kinase activity"/>
    <property type="evidence" value="ECO:0007669"/>
    <property type="project" value="TreeGrafter"/>
</dbReference>
<dbReference type="PANTHER" id="PTHR44329:SF214">
    <property type="entry name" value="PROTEIN KINASE DOMAIN-CONTAINING PROTEIN"/>
    <property type="match status" value="1"/>
</dbReference>
<proteinExistence type="predicted"/>
<evidence type="ECO:0000256" key="1">
    <source>
        <dbReference type="SAM" id="MobiDB-lite"/>
    </source>
</evidence>
<dbReference type="EMBL" id="FNXT01000767">
    <property type="protein sequence ID" value="SZX67010.1"/>
    <property type="molecule type" value="Genomic_DNA"/>
</dbReference>
<dbReference type="Gene3D" id="3.30.200.20">
    <property type="entry name" value="Phosphorylase Kinase, domain 1"/>
    <property type="match status" value="1"/>
</dbReference>
<reference evidence="3 4" key="1">
    <citation type="submission" date="2016-10" db="EMBL/GenBank/DDBJ databases">
        <authorList>
            <person name="Cai Z."/>
        </authorList>
    </citation>
    <scope>NUCLEOTIDE SEQUENCE [LARGE SCALE GENOMIC DNA]</scope>
</reference>
<evidence type="ECO:0000259" key="2">
    <source>
        <dbReference type="PROSITE" id="PS50011"/>
    </source>
</evidence>
<dbReference type="STRING" id="3088.A0A383VQ39"/>
<dbReference type="InterPro" id="IPR011009">
    <property type="entry name" value="Kinase-like_dom_sf"/>
</dbReference>
<organism evidence="3 4">
    <name type="scientific">Tetradesmus obliquus</name>
    <name type="common">Green alga</name>
    <name type="synonym">Acutodesmus obliquus</name>
    <dbReference type="NCBI Taxonomy" id="3088"/>
    <lineage>
        <taxon>Eukaryota</taxon>
        <taxon>Viridiplantae</taxon>
        <taxon>Chlorophyta</taxon>
        <taxon>core chlorophytes</taxon>
        <taxon>Chlorophyceae</taxon>
        <taxon>CS clade</taxon>
        <taxon>Sphaeropleales</taxon>
        <taxon>Scenedesmaceae</taxon>
        <taxon>Tetradesmus</taxon>
    </lineage>
</organism>
<dbReference type="GO" id="GO:0005524">
    <property type="term" value="F:ATP binding"/>
    <property type="evidence" value="ECO:0007669"/>
    <property type="project" value="InterPro"/>
</dbReference>
<gene>
    <name evidence="3" type="ORF">BQ4739_LOCUS7436</name>
</gene>
<name>A0A383VQ39_TETOB</name>
<dbReference type="InterPro" id="IPR000719">
    <property type="entry name" value="Prot_kinase_dom"/>
</dbReference>
<dbReference type="PROSITE" id="PS50011">
    <property type="entry name" value="PROTEIN_KINASE_DOM"/>
    <property type="match status" value="1"/>
</dbReference>
<sequence length="369" mass="39867">MTSSTPFAKNHEFDLGLEEPAGELCDVPSPAPAPPPLQAPQSSSSSSSSSSSDFVKIALLGKPGAFARVYLVRHQDGRRLAYKQITRKKDPNVEPANCAATIQEARAEAALHASLDHPNVVKFEEFFWGAELGMFMELELLRQAAGGVSYLHSLADGAVLHNDLRADNLLLQVGDDGSHTLKLADFGLSYKVPADAQLDSSGCVQVPSHHVTHLRWVAPEVMAHASGDEVMLSKATDVYSMAAVMVEALTAREPHFTWNDEYLERNPGLGRLPDIVDTLCTMVLQEAAKEGKPRLLRFPEPSARLPCPKGGVECAEPLRGVFEACCDVHITTDQDGQPKVAPPPQQHRPSADKLSAALASWPECSLGRV</sequence>
<dbReference type="Proteomes" id="UP000256970">
    <property type="component" value="Unassembled WGS sequence"/>
</dbReference>
<dbReference type="InterPro" id="IPR008266">
    <property type="entry name" value="Tyr_kinase_AS"/>
</dbReference>
<keyword evidence="4" id="KW-1185">Reference proteome</keyword>
<feature type="compositionally biased region" description="Pro residues" evidence="1">
    <location>
        <begin position="29"/>
        <end position="38"/>
    </location>
</feature>
<accession>A0A383VQ39</accession>
<feature type="compositionally biased region" description="Low complexity" evidence="1">
    <location>
        <begin position="39"/>
        <end position="51"/>
    </location>
</feature>
<dbReference type="CDD" id="cd00180">
    <property type="entry name" value="PKc"/>
    <property type="match status" value="1"/>
</dbReference>
<evidence type="ECO:0000313" key="4">
    <source>
        <dbReference type="Proteomes" id="UP000256970"/>
    </source>
</evidence>